<name>A0A942E3A6_9HYPH</name>
<dbReference type="InterPro" id="IPR002937">
    <property type="entry name" value="Amino_oxidase"/>
</dbReference>
<dbReference type="Pfam" id="PF01593">
    <property type="entry name" value="Amino_oxidase"/>
    <property type="match status" value="1"/>
</dbReference>
<dbReference type="Proteomes" id="UP000680348">
    <property type="component" value="Unassembled WGS sequence"/>
</dbReference>
<dbReference type="SUPFAM" id="SSF51905">
    <property type="entry name" value="FAD/NAD(P)-binding domain"/>
    <property type="match status" value="1"/>
</dbReference>
<comment type="cofactor">
    <cofactor evidence="1">
        <name>FAD</name>
        <dbReference type="ChEBI" id="CHEBI:57692"/>
    </cofactor>
</comment>
<feature type="domain" description="Amine oxidase" evidence="4">
    <location>
        <begin position="13"/>
        <end position="434"/>
    </location>
</feature>
<dbReference type="EMBL" id="JAGWCR010000008">
    <property type="protein sequence ID" value="MBS3650216.1"/>
    <property type="molecule type" value="Genomic_DNA"/>
</dbReference>
<dbReference type="Gene3D" id="3.50.50.60">
    <property type="entry name" value="FAD/NAD(P)-binding domain"/>
    <property type="match status" value="1"/>
</dbReference>
<dbReference type="PRINTS" id="PR00757">
    <property type="entry name" value="AMINEOXDASEF"/>
</dbReference>
<dbReference type="GO" id="GO:0016491">
    <property type="term" value="F:oxidoreductase activity"/>
    <property type="evidence" value="ECO:0007669"/>
    <property type="project" value="UniProtKB-KW"/>
</dbReference>
<dbReference type="InterPro" id="IPR036188">
    <property type="entry name" value="FAD/NAD-bd_sf"/>
</dbReference>
<sequence length="441" mass="47909">MTGKRIIVVGAGIAGLVAARRLSQAGHSVRVLEAAEVAGGRVGDREIRGIRFNAGARLVYGFSPPFNALLDEVGLTEALVPVRRLSAECVGTDGRWTVELMPSLQSLLTPGLSVGERLRFLSFGLNTLAARRSADPDDAASMPAADGVTLADHIRTRLGPNVLERMLEPIFRGTRSWNPEEVSAAFFASTAPHLVGHDTVHVFKGGMGRLPDALARGLAIDCATRVVAVEMHESGPCHIRAERNGDAIGYDADLVICATEGSVAAALFPDLPPDERVFLAGVRYNSLGIVHYRLNRQVEPKMQFFTREAANTLTTWQQVPGNEATGQAPQLYAQLSPEATHEAKGRGMTDRLDEVVSERVRELYPSLDRDCVDRHGQWIERMLPLFYPGYGRAMAAFRDRQSATRRRVYFCGDYLAQALVTGAAASGERAARDIARHWGGG</sequence>
<dbReference type="AlphaFoldDB" id="A0A942E3A6"/>
<proteinExistence type="predicted"/>
<comment type="caution">
    <text evidence="5">The sequence shown here is derived from an EMBL/GenBank/DDBJ whole genome shotgun (WGS) entry which is preliminary data.</text>
</comment>
<organism evidence="5 6">
    <name type="scientific">Pseudaminobacter soli</name>
    <name type="common">ex Zhang et al. 2022</name>
    <dbReference type="NCBI Taxonomy" id="2831468"/>
    <lineage>
        <taxon>Bacteria</taxon>
        <taxon>Pseudomonadati</taxon>
        <taxon>Pseudomonadota</taxon>
        <taxon>Alphaproteobacteria</taxon>
        <taxon>Hyphomicrobiales</taxon>
        <taxon>Phyllobacteriaceae</taxon>
        <taxon>Pseudaminobacter</taxon>
    </lineage>
</organism>
<dbReference type="Gene3D" id="1.10.3110.10">
    <property type="entry name" value="protoporphyrinogen ix oxidase, domain 3"/>
    <property type="match status" value="1"/>
</dbReference>
<dbReference type="PANTHER" id="PTHR42923">
    <property type="entry name" value="PROTOPORPHYRINOGEN OXIDASE"/>
    <property type="match status" value="1"/>
</dbReference>
<dbReference type="Gene3D" id="3.90.660.20">
    <property type="entry name" value="Protoporphyrinogen oxidase, mitochondrial, domain 2"/>
    <property type="match status" value="1"/>
</dbReference>
<gene>
    <name evidence="5" type="ORF">KEU06_16505</name>
</gene>
<evidence type="ECO:0000313" key="6">
    <source>
        <dbReference type="Proteomes" id="UP000680348"/>
    </source>
</evidence>
<evidence type="ECO:0000256" key="3">
    <source>
        <dbReference type="PIRSR" id="PIRSR601613-1"/>
    </source>
</evidence>
<evidence type="ECO:0000313" key="5">
    <source>
        <dbReference type="EMBL" id="MBS3650216.1"/>
    </source>
</evidence>
<dbReference type="InterPro" id="IPR050464">
    <property type="entry name" value="Zeta_carotene_desat/Oxidored"/>
</dbReference>
<dbReference type="RefSeq" id="WP_188255764.1">
    <property type="nucleotide sequence ID" value="NZ_JABVCF010000008.1"/>
</dbReference>
<feature type="binding site" evidence="3">
    <location>
        <position position="226"/>
    </location>
    <ligand>
        <name>FAD</name>
        <dbReference type="ChEBI" id="CHEBI:57692"/>
    </ligand>
</feature>
<dbReference type="PANTHER" id="PTHR42923:SF46">
    <property type="entry name" value="AMINE OXIDASE"/>
    <property type="match status" value="1"/>
</dbReference>
<keyword evidence="2" id="KW-0560">Oxidoreductase</keyword>
<evidence type="ECO:0000256" key="2">
    <source>
        <dbReference type="ARBA" id="ARBA00023002"/>
    </source>
</evidence>
<keyword evidence="6" id="KW-1185">Reference proteome</keyword>
<evidence type="ECO:0000256" key="1">
    <source>
        <dbReference type="ARBA" id="ARBA00001974"/>
    </source>
</evidence>
<accession>A0A942E3A6</accession>
<evidence type="ECO:0000259" key="4">
    <source>
        <dbReference type="Pfam" id="PF01593"/>
    </source>
</evidence>
<feature type="binding site" evidence="3">
    <location>
        <begin position="33"/>
        <end position="34"/>
    </location>
    <ligand>
        <name>FAD</name>
        <dbReference type="ChEBI" id="CHEBI:57692"/>
    </ligand>
</feature>
<protein>
    <submittedName>
        <fullName evidence="5">FAD-dependent oxidoreductase</fullName>
    </submittedName>
</protein>
<reference evidence="5" key="1">
    <citation type="submission" date="2021-04" db="EMBL/GenBank/DDBJ databases">
        <title>Pseudaminobacter soli sp. nov., isolated from paddy soil contaminated by heavy metals.</title>
        <authorList>
            <person name="Zhang K."/>
        </authorList>
    </citation>
    <scope>NUCLEOTIDE SEQUENCE</scope>
    <source>
        <strain evidence="5">19-2017</strain>
    </source>
</reference>
<dbReference type="InterPro" id="IPR001613">
    <property type="entry name" value="Flavin_amine_oxidase"/>
</dbReference>